<sequence length="206" mass="21738">MADEKLSLRFRNRSGAQYDFLCFQHGVSPNTPSIATLAWLVRPLASGVDLDFTWTTNCCFVWFEQGAVTPDITFKAQQSAPADPISANLVTLTSSNGAYQFGPTTGGGAAGVLTIDCDGTIPSGTVMIGIGMSGLGTHAVAAEPNFAAVFTVKPEYWISFGSFTPGQTLDDQALIKATPLAFPPNVTAMTATLDVANKWILQPGLI</sequence>
<dbReference type="OrthoDB" id="2661796at2"/>
<organism evidence="1 2">
    <name type="scientific">Pseudolabrys taiwanensis</name>
    <dbReference type="NCBI Taxonomy" id="331696"/>
    <lineage>
        <taxon>Bacteria</taxon>
        <taxon>Pseudomonadati</taxon>
        <taxon>Pseudomonadota</taxon>
        <taxon>Alphaproteobacteria</taxon>
        <taxon>Hyphomicrobiales</taxon>
        <taxon>Xanthobacteraceae</taxon>
        <taxon>Pseudolabrys</taxon>
    </lineage>
</organism>
<dbReference type="AlphaFoldDB" id="A0A345ZU17"/>
<evidence type="ECO:0000313" key="2">
    <source>
        <dbReference type="Proteomes" id="UP000254889"/>
    </source>
</evidence>
<evidence type="ECO:0008006" key="3">
    <source>
        <dbReference type="Google" id="ProtNLM"/>
    </source>
</evidence>
<proteinExistence type="predicted"/>
<dbReference type="KEGG" id="ptaw:DW352_07730"/>
<name>A0A345ZU17_9HYPH</name>
<keyword evidence="2" id="KW-1185">Reference proteome</keyword>
<protein>
    <recommendedName>
        <fullName evidence="3">Protein rhiA</fullName>
    </recommendedName>
</protein>
<accession>A0A345ZU17</accession>
<evidence type="ECO:0000313" key="1">
    <source>
        <dbReference type="EMBL" id="AXK80414.1"/>
    </source>
</evidence>
<dbReference type="Proteomes" id="UP000254889">
    <property type="component" value="Chromosome"/>
</dbReference>
<dbReference type="EMBL" id="CP031417">
    <property type="protein sequence ID" value="AXK80414.1"/>
    <property type="molecule type" value="Genomic_DNA"/>
</dbReference>
<reference evidence="1 2" key="1">
    <citation type="submission" date="2018-07" db="EMBL/GenBank/DDBJ databases">
        <authorList>
            <person name="Quirk P.G."/>
            <person name="Krulwich T.A."/>
        </authorList>
    </citation>
    <scope>NUCLEOTIDE SEQUENCE [LARGE SCALE GENOMIC DNA]</scope>
    <source>
        <strain evidence="1 2">CC-BB4</strain>
    </source>
</reference>
<gene>
    <name evidence="1" type="ORF">DW352_07730</name>
</gene>
<dbReference type="RefSeq" id="WP_115690040.1">
    <property type="nucleotide sequence ID" value="NZ_CP031417.1"/>
</dbReference>